<evidence type="ECO:0000313" key="2">
    <source>
        <dbReference type="Proteomes" id="UP001243375"/>
    </source>
</evidence>
<gene>
    <name evidence="1" type="ORF">QFC22_004300</name>
</gene>
<keyword evidence="2" id="KW-1185">Reference proteome</keyword>
<dbReference type="Proteomes" id="UP001243375">
    <property type="component" value="Unassembled WGS sequence"/>
</dbReference>
<protein>
    <submittedName>
        <fullName evidence="1">Uncharacterized protein</fullName>
    </submittedName>
</protein>
<evidence type="ECO:0000313" key="1">
    <source>
        <dbReference type="EMBL" id="KAJ9117450.1"/>
    </source>
</evidence>
<accession>A0ACC2X257</accession>
<dbReference type="EMBL" id="JASBWU010000012">
    <property type="protein sequence ID" value="KAJ9117450.1"/>
    <property type="molecule type" value="Genomic_DNA"/>
</dbReference>
<proteinExistence type="predicted"/>
<comment type="caution">
    <text evidence="1">The sequence shown here is derived from an EMBL/GenBank/DDBJ whole genome shotgun (WGS) entry which is preliminary data.</text>
</comment>
<sequence length="340" mass="38431">MIRGPLALTDIEPSLTSGLGKCKVEVRTSHGRSVITEKEKNEGDNSIVEFKNGKLAIPVKRRFSSPLIIAFTDSLLGVKQKKVAEAVVWLMDIPDRSRRRIHVPVYRAKDFLRLEQNYWTPYNFDEDSSSTTRRHEADYDTSDSHNETIRMAQEKLEERGLEQIAVLSIDLCVEPGLSSAHRSLTKKEPRQRVVMEGFDWAIMSGLRHDPAASQGHSDEESDMDTQLPERRDQHDQTLGHIEEDDTDEQEDAQSTLDEYLATRRTFGSVNEHNSSQTPMTVSLDTTESGSGSVSSQPGYANSGHSGRKGSMEHTSDKGAEKGWKQKYHEWKSKQVGMIWR</sequence>
<reference evidence="1" key="1">
    <citation type="submission" date="2023-04" db="EMBL/GenBank/DDBJ databases">
        <title>Draft Genome sequencing of Naganishia species isolated from polar environments using Oxford Nanopore Technology.</title>
        <authorList>
            <person name="Leo P."/>
            <person name="Venkateswaran K."/>
        </authorList>
    </citation>
    <scope>NUCLEOTIDE SEQUENCE</scope>
    <source>
        <strain evidence="1">MNA-CCFEE 5425</strain>
    </source>
</reference>
<name>A0ACC2X257_9TREE</name>
<organism evidence="1 2">
    <name type="scientific">Naganishia vaughanmartiniae</name>
    <dbReference type="NCBI Taxonomy" id="1424756"/>
    <lineage>
        <taxon>Eukaryota</taxon>
        <taxon>Fungi</taxon>
        <taxon>Dikarya</taxon>
        <taxon>Basidiomycota</taxon>
        <taxon>Agaricomycotina</taxon>
        <taxon>Tremellomycetes</taxon>
        <taxon>Filobasidiales</taxon>
        <taxon>Filobasidiaceae</taxon>
        <taxon>Naganishia</taxon>
    </lineage>
</organism>